<dbReference type="Proteomes" id="UP001396334">
    <property type="component" value="Unassembled WGS sequence"/>
</dbReference>
<sequence length="122" mass="13581">MRQHGGAIFVLVVVRDSVGNLMLGWNGSLPNLVVLNLMLTVLIEASWGQHVSDSCVALGWVTHSCHRPWRLWEVFVEIDEVCAALGDLCFVHTLREANDFPDALAKEGMVLFRCRKYSAPSS</sequence>
<name>A0ABR2P2X2_9ROSI</name>
<keyword evidence="2" id="KW-1185">Reference proteome</keyword>
<comment type="caution">
    <text evidence="1">The sequence shown here is derived from an EMBL/GenBank/DDBJ whole genome shotgun (WGS) entry which is preliminary data.</text>
</comment>
<reference evidence="1 2" key="1">
    <citation type="journal article" date="2024" name="G3 (Bethesda)">
        <title>Genome assembly of Hibiscus sabdariffa L. provides insights into metabolisms of medicinal natural products.</title>
        <authorList>
            <person name="Kim T."/>
        </authorList>
    </citation>
    <scope>NUCLEOTIDE SEQUENCE [LARGE SCALE GENOMIC DNA]</scope>
    <source>
        <strain evidence="1">TK-2024</strain>
        <tissue evidence="1">Old leaves</tissue>
    </source>
</reference>
<accession>A0ABR2P2X2</accession>
<dbReference type="EMBL" id="JBBPBN010000084">
    <property type="protein sequence ID" value="KAK8982795.1"/>
    <property type="molecule type" value="Genomic_DNA"/>
</dbReference>
<proteinExistence type="predicted"/>
<evidence type="ECO:0008006" key="3">
    <source>
        <dbReference type="Google" id="ProtNLM"/>
    </source>
</evidence>
<dbReference type="Gene3D" id="3.30.420.10">
    <property type="entry name" value="Ribonuclease H-like superfamily/Ribonuclease H"/>
    <property type="match status" value="1"/>
</dbReference>
<evidence type="ECO:0000313" key="2">
    <source>
        <dbReference type="Proteomes" id="UP001396334"/>
    </source>
</evidence>
<organism evidence="1 2">
    <name type="scientific">Hibiscus sabdariffa</name>
    <name type="common">roselle</name>
    <dbReference type="NCBI Taxonomy" id="183260"/>
    <lineage>
        <taxon>Eukaryota</taxon>
        <taxon>Viridiplantae</taxon>
        <taxon>Streptophyta</taxon>
        <taxon>Embryophyta</taxon>
        <taxon>Tracheophyta</taxon>
        <taxon>Spermatophyta</taxon>
        <taxon>Magnoliopsida</taxon>
        <taxon>eudicotyledons</taxon>
        <taxon>Gunneridae</taxon>
        <taxon>Pentapetalae</taxon>
        <taxon>rosids</taxon>
        <taxon>malvids</taxon>
        <taxon>Malvales</taxon>
        <taxon>Malvaceae</taxon>
        <taxon>Malvoideae</taxon>
        <taxon>Hibiscus</taxon>
    </lineage>
</organism>
<protein>
    <recommendedName>
        <fullName evidence="3">RNase H type-1 domain-containing protein</fullName>
    </recommendedName>
</protein>
<evidence type="ECO:0000313" key="1">
    <source>
        <dbReference type="EMBL" id="KAK8982795.1"/>
    </source>
</evidence>
<gene>
    <name evidence="1" type="ORF">V6N11_060116</name>
</gene>
<dbReference type="InterPro" id="IPR036397">
    <property type="entry name" value="RNaseH_sf"/>
</dbReference>